<dbReference type="AlphaFoldDB" id="A0A5J4PK32"/>
<comment type="caution">
    <text evidence="1">The sequence shown here is derived from an EMBL/GenBank/DDBJ whole genome shotgun (WGS) entry which is preliminary data.</text>
</comment>
<feature type="non-terminal residue" evidence="1">
    <location>
        <position position="136"/>
    </location>
</feature>
<name>A0A5J4PK32_9ZZZZ</name>
<organism evidence="1">
    <name type="scientific">termite gut metagenome</name>
    <dbReference type="NCBI Taxonomy" id="433724"/>
    <lineage>
        <taxon>unclassified sequences</taxon>
        <taxon>metagenomes</taxon>
        <taxon>organismal metagenomes</taxon>
    </lineage>
</organism>
<dbReference type="EMBL" id="SNRY01007752">
    <property type="protein sequence ID" value="KAA6309815.1"/>
    <property type="molecule type" value="Genomic_DNA"/>
</dbReference>
<gene>
    <name evidence="1" type="ORF">EZS27_038767</name>
</gene>
<dbReference type="Pfam" id="PF10626">
    <property type="entry name" value="TraO"/>
    <property type="match status" value="1"/>
</dbReference>
<sequence>MKNSSKRGQKQNRFCILPNERILCKRITCIIALCLALIGQAKAQRYLPGQRGLQITAGTVNGFKMNTKSNDFAFHVGTAFSTYTKNGNRWVLGGEYLEKRYPYKNISLPQAQFTAEGGCYLKFLSDASKTLFLSLG</sequence>
<proteinExistence type="predicted"/>
<evidence type="ECO:0000313" key="1">
    <source>
        <dbReference type="EMBL" id="KAA6309815.1"/>
    </source>
</evidence>
<protein>
    <submittedName>
        <fullName evidence="1">Uncharacterized protein</fullName>
    </submittedName>
</protein>
<reference evidence="1" key="1">
    <citation type="submission" date="2019-03" db="EMBL/GenBank/DDBJ databases">
        <title>Single cell metagenomics reveals metabolic interactions within the superorganism composed of flagellate Streblomastix strix and complex community of Bacteroidetes bacteria on its surface.</title>
        <authorList>
            <person name="Treitli S.C."/>
            <person name="Kolisko M."/>
            <person name="Husnik F."/>
            <person name="Keeling P."/>
            <person name="Hampl V."/>
        </authorList>
    </citation>
    <scope>NUCLEOTIDE SEQUENCE</scope>
    <source>
        <strain evidence="1">STM</strain>
    </source>
</reference>
<accession>A0A5J4PK32</accession>
<dbReference type="InterPro" id="IPR018899">
    <property type="entry name" value="Conjug_transposon_Tra0"/>
</dbReference>